<dbReference type="AlphaFoldDB" id="A0A231V2M6"/>
<protein>
    <submittedName>
        <fullName evidence="1">Uncharacterized protein</fullName>
    </submittedName>
</protein>
<accession>A0A231V2M6</accession>
<dbReference type="Proteomes" id="UP000215405">
    <property type="component" value="Unassembled WGS sequence"/>
</dbReference>
<proteinExistence type="predicted"/>
<keyword evidence="2" id="KW-1185">Reference proteome</keyword>
<reference evidence="2" key="1">
    <citation type="journal article" date="2017" name="Int. J. Syst. Evol. Microbiol.">
        <title>Notoacmeibacter marinus gen. nov., sp. nov., isolated from the gut of a limpet and proposal of Notoacmeibacteraceae fam. nov. in the order Rhizobiales of the class Alphaproteobacteria.</title>
        <authorList>
            <person name="Huang Z."/>
            <person name="Guo F."/>
            <person name="Lai Q."/>
        </authorList>
    </citation>
    <scope>NUCLEOTIDE SEQUENCE [LARGE SCALE GENOMIC DNA]</scope>
    <source>
        <strain evidence="2">XMTR2A4</strain>
    </source>
</reference>
<evidence type="ECO:0000313" key="2">
    <source>
        <dbReference type="Proteomes" id="UP000215405"/>
    </source>
</evidence>
<sequence length="59" mass="6357">MGRVVRASRLRLAIGRCIGREGLCVLCQRRSFLLLPSPSGGGTNLKLAAPDDNFKALKC</sequence>
<organism evidence="1 2">
    <name type="scientific">Notoacmeibacter marinus</name>
    <dbReference type="NCBI Taxonomy" id="1876515"/>
    <lineage>
        <taxon>Bacteria</taxon>
        <taxon>Pseudomonadati</taxon>
        <taxon>Pseudomonadota</taxon>
        <taxon>Alphaproteobacteria</taxon>
        <taxon>Hyphomicrobiales</taxon>
        <taxon>Notoacmeibacteraceae</taxon>
        <taxon>Notoacmeibacter</taxon>
    </lineage>
</organism>
<dbReference type="EMBL" id="NBYO01000001">
    <property type="protein sequence ID" value="OXT02433.1"/>
    <property type="molecule type" value="Genomic_DNA"/>
</dbReference>
<name>A0A231V2M6_9HYPH</name>
<evidence type="ECO:0000313" key="1">
    <source>
        <dbReference type="EMBL" id="OXT02433.1"/>
    </source>
</evidence>
<comment type="caution">
    <text evidence="1">The sequence shown here is derived from an EMBL/GenBank/DDBJ whole genome shotgun (WGS) entry which is preliminary data.</text>
</comment>
<gene>
    <name evidence="1" type="ORF">B7H23_05920</name>
</gene>